<feature type="transmembrane region" description="Helical" evidence="1">
    <location>
        <begin position="51"/>
        <end position="71"/>
    </location>
</feature>
<evidence type="ECO:0000256" key="1">
    <source>
        <dbReference type="SAM" id="Phobius"/>
    </source>
</evidence>
<proteinExistence type="predicted"/>
<sequence length="77" mass="8995">MLCRFFSLNSTGLIQSVFSIFKVLKNDFKEAPNFLIAGSLISSTYHEFDRALLKVFVIACFTGIFFYPFTFRRIRDH</sequence>
<evidence type="ECO:0000313" key="2">
    <source>
        <dbReference type="EMBL" id="OOV40673.1"/>
    </source>
</evidence>
<accession>A0A1T1DJD7</accession>
<dbReference type="AlphaFoldDB" id="A0A1T1DJD7"/>
<gene>
    <name evidence="2" type="ORF">B1J93_16445</name>
</gene>
<dbReference type="EMBL" id="MVIT01000075">
    <property type="protein sequence ID" value="OOV40673.1"/>
    <property type="molecule type" value="Genomic_DNA"/>
</dbReference>
<name>A0A1T1DJD7_9LEPT</name>
<comment type="caution">
    <text evidence="2">The sequence shown here is derived from an EMBL/GenBank/DDBJ whole genome shotgun (WGS) entry which is preliminary data.</text>
</comment>
<evidence type="ECO:0000313" key="3">
    <source>
        <dbReference type="Proteomes" id="UP000191008"/>
    </source>
</evidence>
<protein>
    <submittedName>
        <fullName evidence="2">Uncharacterized protein</fullName>
    </submittedName>
</protein>
<dbReference type="Proteomes" id="UP000191008">
    <property type="component" value="Unassembled WGS sequence"/>
</dbReference>
<organism evidence="2 3">
    <name type="scientific">Leptospira kirschneri serovar Pomona</name>
    <dbReference type="NCBI Taxonomy" id="561005"/>
    <lineage>
        <taxon>Bacteria</taxon>
        <taxon>Pseudomonadati</taxon>
        <taxon>Spirochaetota</taxon>
        <taxon>Spirochaetia</taxon>
        <taxon>Leptospirales</taxon>
        <taxon>Leptospiraceae</taxon>
        <taxon>Leptospira</taxon>
    </lineage>
</organism>
<keyword evidence="1" id="KW-1133">Transmembrane helix</keyword>
<keyword evidence="1" id="KW-0812">Transmembrane</keyword>
<keyword evidence="1" id="KW-0472">Membrane</keyword>
<reference evidence="2 3" key="1">
    <citation type="submission" date="2017-02" db="EMBL/GenBank/DDBJ databases">
        <title>Comparative genomic analysis of Brazilian Leptospira kirschneri strains of different serogroups.</title>
        <authorList>
            <person name="Moreno L.Z."/>
            <person name="Miraglia F."/>
            <person name="Kremer F.S."/>
            <person name="Eslabao M.R."/>
            <person name="Lilenbaum W."/>
            <person name="Dellagostin O.A."/>
            <person name="Moreno A.M."/>
        </authorList>
    </citation>
    <scope>NUCLEOTIDE SEQUENCE [LARGE SCALE GENOMIC DNA]</scope>
    <source>
        <strain evidence="2 3">M110/06</strain>
    </source>
</reference>